<reference evidence="1 2" key="1">
    <citation type="submission" date="2019-05" db="EMBL/GenBank/DDBJ databases">
        <title>Another draft genome of Portunus trituberculatus and its Hox gene families provides insights of decapod evolution.</title>
        <authorList>
            <person name="Jeong J.-H."/>
            <person name="Song I."/>
            <person name="Kim S."/>
            <person name="Choi T."/>
            <person name="Kim D."/>
            <person name="Ryu S."/>
            <person name="Kim W."/>
        </authorList>
    </citation>
    <scope>NUCLEOTIDE SEQUENCE [LARGE SCALE GENOMIC DNA]</scope>
    <source>
        <tissue evidence="1">Muscle</tissue>
    </source>
</reference>
<evidence type="ECO:0000313" key="2">
    <source>
        <dbReference type="Proteomes" id="UP000324222"/>
    </source>
</evidence>
<organism evidence="1 2">
    <name type="scientific">Portunus trituberculatus</name>
    <name type="common">Swimming crab</name>
    <name type="synonym">Neptunus trituberculatus</name>
    <dbReference type="NCBI Taxonomy" id="210409"/>
    <lineage>
        <taxon>Eukaryota</taxon>
        <taxon>Metazoa</taxon>
        <taxon>Ecdysozoa</taxon>
        <taxon>Arthropoda</taxon>
        <taxon>Crustacea</taxon>
        <taxon>Multicrustacea</taxon>
        <taxon>Malacostraca</taxon>
        <taxon>Eumalacostraca</taxon>
        <taxon>Eucarida</taxon>
        <taxon>Decapoda</taxon>
        <taxon>Pleocyemata</taxon>
        <taxon>Brachyura</taxon>
        <taxon>Eubrachyura</taxon>
        <taxon>Portunoidea</taxon>
        <taxon>Portunidae</taxon>
        <taxon>Portuninae</taxon>
        <taxon>Portunus</taxon>
    </lineage>
</organism>
<dbReference type="Proteomes" id="UP000324222">
    <property type="component" value="Unassembled WGS sequence"/>
</dbReference>
<gene>
    <name evidence="1" type="ORF">E2C01_053717</name>
</gene>
<keyword evidence="2" id="KW-1185">Reference proteome</keyword>
<dbReference type="AlphaFoldDB" id="A0A5B7GHX4"/>
<dbReference type="EMBL" id="VSRR010016791">
    <property type="protein sequence ID" value="MPC59691.1"/>
    <property type="molecule type" value="Genomic_DNA"/>
</dbReference>
<comment type="caution">
    <text evidence="1">The sequence shown here is derived from an EMBL/GenBank/DDBJ whole genome shotgun (WGS) entry which is preliminary data.</text>
</comment>
<name>A0A5B7GHX4_PORTR</name>
<evidence type="ECO:0000313" key="1">
    <source>
        <dbReference type="EMBL" id="MPC59691.1"/>
    </source>
</evidence>
<protein>
    <submittedName>
        <fullName evidence="1">Uncharacterized protein</fullName>
    </submittedName>
</protein>
<sequence length="35" mass="3962">MEVMWPLFSKATEMTSCVSKSVFAVDKVETLLICH</sequence>
<accession>A0A5B7GHX4</accession>
<proteinExistence type="predicted"/>